<sequence>MLQIGIFVAVTAGSLTLFRLAAERWAPARSRFRRRLAEEFRGDGARDVPSPLYKTLDILDAPAGGDQAPAGTGTGANRPADSWRVRGDEFLRQAGTALSARQFLGIVVCAAAGGGVLGLVSGGAVVGCVAGCAGAVAPLVVANVRRKARREKYVAQIVGAFELMARVLRAGQSVPEAFRAAVESFGDPLRGEFGRCLHQIEHGLRPETALRELSQRAGVLELQIFVVTMNVQRQTGGNLSEVLDRLAGVVRTRLRMRQKIRALTAEGRLQSFTLTVMPVVTFGVMYALNREYAEALFTQWRLLLLAVACMSAGTFWIRNIMNFEG</sequence>
<keyword evidence="4 6" id="KW-1133">Transmembrane helix</keyword>
<feature type="transmembrane region" description="Helical" evidence="6">
    <location>
        <begin position="269"/>
        <end position="288"/>
    </location>
</feature>
<evidence type="ECO:0000256" key="6">
    <source>
        <dbReference type="SAM" id="Phobius"/>
    </source>
</evidence>
<feature type="transmembrane region" description="Helical" evidence="6">
    <location>
        <begin position="6"/>
        <end position="26"/>
    </location>
</feature>
<dbReference type="Proteomes" id="UP000676565">
    <property type="component" value="Unassembled WGS sequence"/>
</dbReference>
<feature type="transmembrane region" description="Helical" evidence="6">
    <location>
        <begin position="100"/>
        <end position="118"/>
    </location>
</feature>
<dbReference type="InterPro" id="IPR042094">
    <property type="entry name" value="T2SS_GspF_sf"/>
</dbReference>
<dbReference type="InterPro" id="IPR018076">
    <property type="entry name" value="T2SS_GspF_dom"/>
</dbReference>
<dbReference type="EMBL" id="JAGKQQ010000001">
    <property type="protein sequence ID" value="MBP3958453.1"/>
    <property type="molecule type" value="Genomic_DNA"/>
</dbReference>
<evidence type="ECO:0000313" key="8">
    <source>
        <dbReference type="EMBL" id="MBP3958453.1"/>
    </source>
</evidence>
<feature type="domain" description="Type II secretion system protein GspF" evidence="7">
    <location>
        <begin position="161"/>
        <end position="286"/>
    </location>
</feature>
<dbReference type="PANTHER" id="PTHR35007">
    <property type="entry name" value="INTEGRAL MEMBRANE PROTEIN-RELATED"/>
    <property type="match status" value="1"/>
</dbReference>
<evidence type="ECO:0000256" key="2">
    <source>
        <dbReference type="ARBA" id="ARBA00022475"/>
    </source>
</evidence>
<comment type="subcellular location">
    <subcellularLocation>
        <location evidence="1">Cell membrane</location>
        <topology evidence="1">Multi-pass membrane protein</topology>
    </subcellularLocation>
</comment>
<dbReference type="RefSeq" id="WP_210658455.1">
    <property type="nucleotide sequence ID" value="NZ_JAGKQQ010000001.1"/>
</dbReference>
<evidence type="ECO:0000259" key="7">
    <source>
        <dbReference type="Pfam" id="PF00482"/>
    </source>
</evidence>
<proteinExistence type="predicted"/>
<dbReference type="PANTHER" id="PTHR35007:SF1">
    <property type="entry name" value="PILUS ASSEMBLY PROTEIN"/>
    <property type="match status" value="1"/>
</dbReference>
<evidence type="ECO:0000313" key="9">
    <source>
        <dbReference type="Proteomes" id="UP000676565"/>
    </source>
</evidence>
<reference evidence="8 9" key="1">
    <citation type="submission" date="2021-04" db="EMBL/GenBank/DDBJ databases">
        <authorList>
            <person name="Ivanova A."/>
        </authorList>
    </citation>
    <scope>NUCLEOTIDE SEQUENCE [LARGE SCALE GENOMIC DNA]</scope>
    <source>
        <strain evidence="8 9">G18</strain>
    </source>
</reference>
<evidence type="ECO:0000256" key="5">
    <source>
        <dbReference type="ARBA" id="ARBA00023136"/>
    </source>
</evidence>
<comment type="caution">
    <text evidence="8">The sequence shown here is derived from an EMBL/GenBank/DDBJ whole genome shotgun (WGS) entry which is preliminary data.</text>
</comment>
<organism evidence="8 9">
    <name type="scientific">Gemmata palustris</name>
    <dbReference type="NCBI Taxonomy" id="2822762"/>
    <lineage>
        <taxon>Bacteria</taxon>
        <taxon>Pseudomonadati</taxon>
        <taxon>Planctomycetota</taxon>
        <taxon>Planctomycetia</taxon>
        <taxon>Gemmatales</taxon>
        <taxon>Gemmataceae</taxon>
        <taxon>Gemmata</taxon>
    </lineage>
</organism>
<protein>
    <submittedName>
        <fullName evidence="8">Type II secretion system F family protein</fullName>
    </submittedName>
</protein>
<keyword evidence="3 6" id="KW-0812">Transmembrane</keyword>
<keyword evidence="5 6" id="KW-0472">Membrane</keyword>
<keyword evidence="2" id="KW-1003">Cell membrane</keyword>
<name>A0ABS5BZY0_9BACT</name>
<gene>
    <name evidence="8" type="ORF">J8F10_24665</name>
</gene>
<dbReference type="Pfam" id="PF00482">
    <property type="entry name" value="T2SSF"/>
    <property type="match status" value="1"/>
</dbReference>
<keyword evidence="9" id="KW-1185">Reference proteome</keyword>
<dbReference type="Gene3D" id="1.20.81.30">
    <property type="entry name" value="Type II secretion system (T2SS), domain F"/>
    <property type="match status" value="1"/>
</dbReference>
<feature type="transmembrane region" description="Helical" evidence="6">
    <location>
        <begin position="124"/>
        <end position="144"/>
    </location>
</feature>
<accession>A0ABS5BZY0</accession>
<evidence type="ECO:0000256" key="4">
    <source>
        <dbReference type="ARBA" id="ARBA00022989"/>
    </source>
</evidence>
<feature type="transmembrane region" description="Helical" evidence="6">
    <location>
        <begin position="300"/>
        <end position="317"/>
    </location>
</feature>
<evidence type="ECO:0000256" key="1">
    <source>
        <dbReference type="ARBA" id="ARBA00004651"/>
    </source>
</evidence>
<evidence type="ECO:0000256" key="3">
    <source>
        <dbReference type="ARBA" id="ARBA00022692"/>
    </source>
</evidence>